<comment type="caution">
    <text evidence="1">The sequence shown here is derived from an EMBL/GenBank/DDBJ whole genome shotgun (WGS) entry which is preliminary data.</text>
</comment>
<organism evidence="1">
    <name type="scientific">Tanacetum cinerariifolium</name>
    <name type="common">Dalmatian daisy</name>
    <name type="synonym">Chrysanthemum cinerariifolium</name>
    <dbReference type="NCBI Taxonomy" id="118510"/>
    <lineage>
        <taxon>Eukaryota</taxon>
        <taxon>Viridiplantae</taxon>
        <taxon>Streptophyta</taxon>
        <taxon>Embryophyta</taxon>
        <taxon>Tracheophyta</taxon>
        <taxon>Spermatophyta</taxon>
        <taxon>Magnoliopsida</taxon>
        <taxon>eudicotyledons</taxon>
        <taxon>Gunneridae</taxon>
        <taxon>Pentapetalae</taxon>
        <taxon>asterids</taxon>
        <taxon>campanulids</taxon>
        <taxon>Asterales</taxon>
        <taxon>Asteraceae</taxon>
        <taxon>Asteroideae</taxon>
        <taxon>Anthemideae</taxon>
        <taxon>Anthemidinae</taxon>
        <taxon>Tanacetum</taxon>
    </lineage>
</organism>
<dbReference type="EMBL" id="BKCJ010001743">
    <property type="protein sequence ID" value="GEU43687.1"/>
    <property type="molecule type" value="Genomic_DNA"/>
</dbReference>
<sequence>MKRLFRVTQLDALPEFIGPWGMFGDPGQTAMASSTWMTFGGNTVTWAHLEKKQTRLRTCTNIHQEVLFLERGDSVAGIKRRRLDLSGDGVWILATVSQRSGLKVDLEPSTWRRRQDHKATSSRRYVYIYKTDLGF</sequence>
<protein>
    <submittedName>
        <fullName evidence="1">Uncharacterized protein</fullName>
    </submittedName>
</protein>
<accession>A0A6L2K4N4</accession>
<gene>
    <name evidence="1" type="ORF">Tci_015665</name>
</gene>
<proteinExistence type="predicted"/>
<reference evidence="1" key="1">
    <citation type="journal article" date="2019" name="Sci. Rep.">
        <title>Draft genome of Tanacetum cinerariifolium, the natural source of mosquito coil.</title>
        <authorList>
            <person name="Yamashiro T."/>
            <person name="Shiraishi A."/>
            <person name="Satake H."/>
            <person name="Nakayama K."/>
        </authorList>
    </citation>
    <scope>NUCLEOTIDE SEQUENCE</scope>
</reference>
<evidence type="ECO:0000313" key="1">
    <source>
        <dbReference type="EMBL" id="GEU43687.1"/>
    </source>
</evidence>
<dbReference type="AlphaFoldDB" id="A0A6L2K4N4"/>
<name>A0A6L2K4N4_TANCI</name>